<dbReference type="GO" id="GO:0015949">
    <property type="term" value="P:nucleobase-containing small molecule interconversion"/>
    <property type="evidence" value="ECO:0007669"/>
    <property type="project" value="TreeGrafter"/>
</dbReference>
<dbReference type="PANTHER" id="PTHR21299">
    <property type="entry name" value="CYTIDYLATE KINASE/PANTOATE-BETA-ALANINE LIGASE"/>
    <property type="match status" value="1"/>
</dbReference>
<evidence type="ECO:0000256" key="3">
    <source>
        <dbReference type="ARBA" id="ARBA00022679"/>
    </source>
</evidence>
<evidence type="ECO:0000313" key="13">
    <source>
        <dbReference type="EMBL" id="CAB4996833.1"/>
    </source>
</evidence>
<gene>
    <name evidence="11" type="ORF">UFOPK2786_00005</name>
    <name evidence="12" type="ORF">UFOPK3957_00012</name>
    <name evidence="13" type="ORF">UFOPK4061_00059</name>
</gene>
<dbReference type="PANTHER" id="PTHR21299:SF2">
    <property type="entry name" value="CYTIDYLATE KINASE"/>
    <property type="match status" value="1"/>
</dbReference>
<evidence type="ECO:0000256" key="1">
    <source>
        <dbReference type="ARBA" id="ARBA00009427"/>
    </source>
</evidence>
<dbReference type="CDD" id="cd02020">
    <property type="entry name" value="CMPK"/>
    <property type="match status" value="1"/>
</dbReference>
<organism evidence="13">
    <name type="scientific">freshwater metagenome</name>
    <dbReference type="NCBI Taxonomy" id="449393"/>
    <lineage>
        <taxon>unclassified sequences</taxon>
        <taxon>metagenomes</taxon>
        <taxon>ecological metagenomes</taxon>
    </lineage>
</organism>
<feature type="region of interest" description="Disordered" evidence="9">
    <location>
        <begin position="170"/>
        <end position="190"/>
    </location>
</feature>
<proteinExistence type="inferred from homology"/>
<dbReference type="Pfam" id="PF02224">
    <property type="entry name" value="Cytidylate_kin"/>
    <property type="match status" value="1"/>
</dbReference>
<dbReference type="AlphaFoldDB" id="A0A6J7P176"/>
<evidence type="ECO:0000256" key="8">
    <source>
        <dbReference type="ARBA" id="ARBA00048478"/>
    </source>
</evidence>
<dbReference type="NCBIfam" id="TIGR00017">
    <property type="entry name" value="cmk"/>
    <property type="match status" value="1"/>
</dbReference>
<dbReference type="InterPro" id="IPR003136">
    <property type="entry name" value="Cytidylate_kin"/>
</dbReference>
<dbReference type="Gene3D" id="3.40.50.300">
    <property type="entry name" value="P-loop containing nucleotide triphosphate hydrolases"/>
    <property type="match status" value="1"/>
</dbReference>
<keyword evidence="4" id="KW-0547">Nucleotide-binding</keyword>
<dbReference type="GO" id="GO:0005829">
    <property type="term" value="C:cytosol"/>
    <property type="evidence" value="ECO:0007669"/>
    <property type="project" value="TreeGrafter"/>
</dbReference>
<dbReference type="InterPro" id="IPR027417">
    <property type="entry name" value="P-loop_NTPase"/>
</dbReference>
<evidence type="ECO:0000256" key="4">
    <source>
        <dbReference type="ARBA" id="ARBA00022741"/>
    </source>
</evidence>
<dbReference type="GO" id="GO:0036431">
    <property type="term" value="F:dCMP kinase activity"/>
    <property type="evidence" value="ECO:0007669"/>
    <property type="project" value="InterPro"/>
</dbReference>
<sequence length="234" mass="24361">MSEARLRSMTRVVAVDGPAGSGKSSVCRGVADRLGYRYLDTGAMYRAMTWAVLGAGIDPNDDGAVAEFASIPSIVSGTNPQAPTIEVDGIDVSDPIRTPEVTGAVSAVSAVPAVRDRLVALQRSHAETAERDGTGIVVEGRDIGSVVLPSADLKVFLTADPEIRALRRAREQAGTDSVGEQSLSETGAALSRRDAFDASRAASPMTQAPDAVVVDTSAMALDQVVDHVCALIRD</sequence>
<accession>A0A6J7P176</accession>
<dbReference type="InterPro" id="IPR011994">
    <property type="entry name" value="Cytidylate_kinase_dom"/>
</dbReference>
<dbReference type="EC" id="2.7.4.25" evidence="2"/>
<dbReference type="EMBL" id="CAFBPD010000006">
    <property type="protein sequence ID" value="CAB4996833.1"/>
    <property type="molecule type" value="Genomic_DNA"/>
</dbReference>
<evidence type="ECO:0000256" key="9">
    <source>
        <dbReference type="SAM" id="MobiDB-lite"/>
    </source>
</evidence>
<evidence type="ECO:0000313" key="11">
    <source>
        <dbReference type="EMBL" id="CAB4727956.1"/>
    </source>
</evidence>
<keyword evidence="6" id="KW-0067">ATP-binding</keyword>
<dbReference type="SUPFAM" id="SSF52540">
    <property type="entry name" value="P-loop containing nucleoside triphosphate hydrolases"/>
    <property type="match status" value="1"/>
</dbReference>
<comment type="catalytic activity">
    <reaction evidence="8">
        <text>CMP + ATP = CDP + ADP</text>
        <dbReference type="Rhea" id="RHEA:11600"/>
        <dbReference type="ChEBI" id="CHEBI:30616"/>
        <dbReference type="ChEBI" id="CHEBI:58069"/>
        <dbReference type="ChEBI" id="CHEBI:60377"/>
        <dbReference type="ChEBI" id="CHEBI:456216"/>
        <dbReference type="EC" id="2.7.4.25"/>
    </reaction>
</comment>
<evidence type="ECO:0000313" key="12">
    <source>
        <dbReference type="EMBL" id="CAB4972609.1"/>
    </source>
</evidence>
<feature type="domain" description="Cytidylate kinase" evidence="10">
    <location>
        <begin position="13"/>
        <end position="233"/>
    </location>
</feature>
<keyword evidence="5" id="KW-0418">Kinase</keyword>
<evidence type="ECO:0000256" key="5">
    <source>
        <dbReference type="ARBA" id="ARBA00022777"/>
    </source>
</evidence>
<comment type="similarity">
    <text evidence="1">Belongs to the cytidylate kinase family. Type 1 subfamily.</text>
</comment>
<dbReference type="EMBL" id="CAEZYW010000001">
    <property type="protein sequence ID" value="CAB4727956.1"/>
    <property type="molecule type" value="Genomic_DNA"/>
</dbReference>
<reference evidence="13" key="1">
    <citation type="submission" date="2020-05" db="EMBL/GenBank/DDBJ databases">
        <authorList>
            <person name="Chiriac C."/>
            <person name="Salcher M."/>
            <person name="Ghai R."/>
            <person name="Kavagutti S V."/>
        </authorList>
    </citation>
    <scope>NUCLEOTIDE SEQUENCE</scope>
</reference>
<evidence type="ECO:0000259" key="10">
    <source>
        <dbReference type="Pfam" id="PF02224"/>
    </source>
</evidence>
<dbReference type="HAMAP" id="MF_00238">
    <property type="entry name" value="Cytidyl_kinase_type1"/>
    <property type="match status" value="1"/>
</dbReference>
<dbReference type="EMBL" id="CAFBOM010000001">
    <property type="protein sequence ID" value="CAB4972609.1"/>
    <property type="molecule type" value="Genomic_DNA"/>
</dbReference>
<evidence type="ECO:0000256" key="6">
    <source>
        <dbReference type="ARBA" id="ARBA00022840"/>
    </source>
</evidence>
<feature type="compositionally biased region" description="Polar residues" evidence="9">
    <location>
        <begin position="174"/>
        <end position="185"/>
    </location>
</feature>
<comment type="catalytic activity">
    <reaction evidence="7">
        <text>dCMP + ATP = dCDP + ADP</text>
        <dbReference type="Rhea" id="RHEA:25094"/>
        <dbReference type="ChEBI" id="CHEBI:30616"/>
        <dbReference type="ChEBI" id="CHEBI:57566"/>
        <dbReference type="ChEBI" id="CHEBI:58593"/>
        <dbReference type="ChEBI" id="CHEBI:456216"/>
        <dbReference type="EC" id="2.7.4.25"/>
    </reaction>
</comment>
<dbReference type="GO" id="GO:0005524">
    <property type="term" value="F:ATP binding"/>
    <property type="evidence" value="ECO:0007669"/>
    <property type="project" value="UniProtKB-KW"/>
</dbReference>
<name>A0A6J7P176_9ZZZZ</name>
<evidence type="ECO:0000256" key="7">
    <source>
        <dbReference type="ARBA" id="ARBA00047615"/>
    </source>
</evidence>
<evidence type="ECO:0000256" key="2">
    <source>
        <dbReference type="ARBA" id="ARBA00012906"/>
    </source>
</evidence>
<keyword evidence="3" id="KW-0808">Transferase</keyword>
<protein>
    <recommendedName>
        <fullName evidence="2">(d)CMP kinase</fullName>
        <ecNumber evidence="2">2.7.4.25</ecNumber>
    </recommendedName>
</protein>